<dbReference type="GO" id="GO:0003700">
    <property type="term" value="F:DNA-binding transcription factor activity"/>
    <property type="evidence" value="ECO:0007669"/>
    <property type="project" value="UniProtKB-UniRule"/>
</dbReference>
<gene>
    <name evidence="12" type="ORF">F511_07329</name>
</gene>
<feature type="region of interest" description="Disordered" evidence="10">
    <location>
        <begin position="1"/>
        <end position="31"/>
    </location>
</feature>
<comment type="function">
    <text evidence="9">Transcription factor that binds specifically to a 5'-AA[AG]G-3' consensus core sequence.</text>
</comment>
<feature type="compositionally biased region" description="Basic and acidic residues" evidence="10">
    <location>
        <begin position="1"/>
        <end position="16"/>
    </location>
</feature>
<dbReference type="Pfam" id="PF02701">
    <property type="entry name" value="Zn_ribbon_Dof"/>
    <property type="match status" value="1"/>
</dbReference>
<dbReference type="Proteomes" id="UP000250235">
    <property type="component" value="Unassembled WGS sequence"/>
</dbReference>
<dbReference type="PANTHER" id="PTHR31992:SF313">
    <property type="entry name" value="DOF ZINC FINGER PROTEIN DOF5.7"/>
    <property type="match status" value="1"/>
</dbReference>
<protein>
    <recommendedName>
        <fullName evidence="9">Dof zinc finger protein</fullName>
    </recommendedName>
</protein>
<accession>A0A2Z7CSS4</accession>
<dbReference type="OrthoDB" id="1927254at2759"/>
<evidence type="ECO:0000256" key="7">
    <source>
        <dbReference type="ARBA" id="ARBA00023242"/>
    </source>
</evidence>
<keyword evidence="13" id="KW-1185">Reference proteome</keyword>
<evidence type="ECO:0000256" key="8">
    <source>
        <dbReference type="PROSITE-ProRule" id="PRU00071"/>
    </source>
</evidence>
<evidence type="ECO:0000256" key="10">
    <source>
        <dbReference type="SAM" id="MobiDB-lite"/>
    </source>
</evidence>
<dbReference type="PANTHER" id="PTHR31992">
    <property type="entry name" value="DOF ZINC FINGER PROTEIN DOF1.4-RELATED"/>
    <property type="match status" value="1"/>
</dbReference>
<evidence type="ECO:0000256" key="1">
    <source>
        <dbReference type="ARBA" id="ARBA00022723"/>
    </source>
</evidence>
<evidence type="ECO:0000313" key="13">
    <source>
        <dbReference type="Proteomes" id="UP000250235"/>
    </source>
</evidence>
<dbReference type="PROSITE" id="PS50884">
    <property type="entry name" value="ZF_DOF_2"/>
    <property type="match status" value="1"/>
</dbReference>
<evidence type="ECO:0000256" key="4">
    <source>
        <dbReference type="ARBA" id="ARBA00023015"/>
    </source>
</evidence>
<feature type="domain" description="Dof-type" evidence="11">
    <location>
        <begin position="36"/>
        <end position="90"/>
    </location>
</feature>
<sequence length="334" mass="36680">MSHADKNILAGKDESKGSTSRRSAATKPQEASSAALKCPRCDSTNTKFCYYNNYNLTQPRHFCKTCRRYWTKGGALRNVPIGGGCRKNKKMKPFQRVPGDPKEENGSSDMGGFRIFQGISPAMDFQLGGLNFPRLQPSTTTNLFNQFPSCGNLANICGTTSSGPHLILDPSPTSSPHLGLITSTQGFQEMAGSLNLRSNLASSIESLSSINQDLHLKLQQQRLSMMYVGNNQKENSANIPSESDHIIEPLVQKPQPILFQNLDIYKQDYSNAIGISRKEGADEHLSTEWFFDNSYATVTPSAPATSRSYANESTGNWSGSQAWSSDLSQYNSLP</sequence>
<dbReference type="EMBL" id="KQ992981">
    <property type="protein sequence ID" value="KZV49778.1"/>
    <property type="molecule type" value="Genomic_DNA"/>
</dbReference>
<dbReference type="InterPro" id="IPR003851">
    <property type="entry name" value="Znf_Dof"/>
</dbReference>
<keyword evidence="5 8" id="KW-0238">DNA-binding</keyword>
<evidence type="ECO:0000256" key="9">
    <source>
        <dbReference type="RuleBase" id="RU369094"/>
    </source>
</evidence>
<evidence type="ECO:0000256" key="2">
    <source>
        <dbReference type="ARBA" id="ARBA00022771"/>
    </source>
</evidence>
<dbReference type="AlphaFoldDB" id="A0A2Z7CSS4"/>
<feature type="region of interest" description="Disordered" evidence="10">
    <location>
        <begin position="301"/>
        <end position="334"/>
    </location>
</feature>
<evidence type="ECO:0000259" key="11">
    <source>
        <dbReference type="PROSITE" id="PS50884"/>
    </source>
</evidence>
<keyword evidence="3 9" id="KW-0862">Zinc</keyword>
<evidence type="ECO:0000256" key="3">
    <source>
        <dbReference type="ARBA" id="ARBA00022833"/>
    </source>
</evidence>
<name>A0A2Z7CSS4_9LAMI</name>
<evidence type="ECO:0000256" key="6">
    <source>
        <dbReference type="ARBA" id="ARBA00023163"/>
    </source>
</evidence>
<proteinExistence type="predicted"/>
<dbReference type="InterPro" id="IPR045174">
    <property type="entry name" value="Dof"/>
</dbReference>
<comment type="subcellular location">
    <subcellularLocation>
        <location evidence="8 9">Nucleus</location>
    </subcellularLocation>
</comment>
<organism evidence="12 13">
    <name type="scientific">Dorcoceras hygrometricum</name>
    <dbReference type="NCBI Taxonomy" id="472368"/>
    <lineage>
        <taxon>Eukaryota</taxon>
        <taxon>Viridiplantae</taxon>
        <taxon>Streptophyta</taxon>
        <taxon>Embryophyta</taxon>
        <taxon>Tracheophyta</taxon>
        <taxon>Spermatophyta</taxon>
        <taxon>Magnoliopsida</taxon>
        <taxon>eudicotyledons</taxon>
        <taxon>Gunneridae</taxon>
        <taxon>Pentapetalae</taxon>
        <taxon>asterids</taxon>
        <taxon>lamiids</taxon>
        <taxon>Lamiales</taxon>
        <taxon>Gesneriaceae</taxon>
        <taxon>Didymocarpoideae</taxon>
        <taxon>Trichosporeae</taxon>
        <taxon>Loxocarpinae</taxon>
        <taxon>Dorcoceras</taxon>
    </lineage>
</organism>
<dbReference type="GO" id="GO:0003677">
    <property type="term" value="F:DNA binding"/>
    <property type="evidence" value="ECO:0007669"/>
    <property type="project" value="UniProtKB-UniRule"/>
</dbReference>
<keyword evidence="4 9" id="KW-0805">Transcription regulation</keyword>
<evidence type="ECO:0000313" key="12">
    <source>
        <dbReference type="EMBL" id="KZV49778.1"/>
    </source>
</evidence>
<evidence type="ECO:0000256" key="5">
    <source>
        <dbReference type="ARBA" id="ARBA00023125"/>
    </source>
</evidence>
<reference evidence="12 13" key="1">
    <citation type="journal article" date="2015" name="Proc. Natl. Acad. Sci. U.S.A.">
        <title>The resurrection genome of Boea hygrometrica: A blueprint for survival of dehydration.</title>
        <authorList>
            <person name="Xiao L."/>
            <person name="Yang G."/>
            <person name="Zhang L."/>
            <person name="Yang X."/>
            <person name="Zhao S."/>
            <person name="Ji Z."/>
            <person name="Zhou Q."/>
            <person name="Hu M."/>
            <person name="Wang Y."/>
            <person name="Chen M."/>
            <person name="Xu Y."/>
            <person name="Jin H."/>
            <person name="Xiao X."/>
            <person name="Hu G."/>
            <person name="Bao F."/>
            <person name="Hu Y."/>
            <person name="Wan P."/>
            <person name="Li L."/>
            <person name="Deng X."/>
            <person name="Kuang T."/>
            <person name="Xiang C."/>
            <person name="Zhu J.K."/>
            <person name="Oliver M.J."/>
            <person name="He Y."/>
        </authorList>
    </citation>
    <scope>NUCLEOTIDE SEQUENCE [LARGE SCALE GENOMIC DNA]</scope>
    <source>
        <strain evidence="13">cv. XS01</strain>
    </source>
</reference>
<feature type="region of interest" description="Disordered" evidence="10">
    <location>
        <begin position="87"/>
        <end position="109"/>
    </location>
</feature>
<keyword evidence="1 9" id="KW-0479">Metal-binding</keyword>
<dbReference type="GO" id="GO:0008270">
    <property type="term" value="F:zinc ion binding"/>
    <property type="evidence" value="ECO:0007669"/>
    <property type="project" value="UniProtKB-KW"/>
</dbReference>
<keyword evidence="7 8" id="KW-0539">Nucleus</keyword>
<keyword evidence="2 8" id="KW-0863">Zinc-finger</keyword>
<dbReference type="GO" id="GO:0005634">
    <property type="term" value="C:nucleus"/>
    <property type="evidence" value="ECO:0007669"/>
    <property type="project" value="UniProtKB-SubCell"/>
</dbReference>
<keyword evidence="6 9" id="KW-0804">Transcription</keyword>
<dbReference type="PROSITE" id="PS01361">
    <property type="entry name" value="ZF_DOF_1"/>
    <property type="match status" value="1"/>
</dbReference>